<organism evidence="2 3">
    <name type="scientific">Anisakis simplex</name>
    <name type="common">Herring worm</name>
    <dbReference type="NCBI Taxonomy" id="6269"/>
    <lineage>
        <taxon>Eukaryota</taxon>
        <taxon>Metazoa</taxon>
        <taxon>Ecdysozoa</taxon>
        <taxon>Nematoda</taxon>
        <taxon>Chromadorea</taxon>
        <taxon>Rhabditida</taxon>
        <taxon>Spirurina</taxon>
        <taxon>Ascaridomorpha</taxon>
        <taxon>Ascaridoidea</taxon>
        <taxon>Anisakidae</taxon>
        <taxon>Anisakis</taxon>
        <taxon>Anisakis simplex complex</taxon>
    </lineage>
</organism>
<dbReference type="Proteomes" id="UP000267096">
    <property type="component" value="Unassembled WGS sequence"/>
</dbReference>
<gene>
    <name evidence="2" type="ORF">ASIM_LOCUS19915</name>
</gene>
<evidence type="ECO:0000313" key="2">
    <source>
        <dbReference type="EMBL" id="VDK73025.1"/>
    </source>
</evidence>
<reference evidence="2 3" key="1">
    <citation type="submission" date="2018-11" db="EMBL/GenBank/DDBJ databases">
        <authorList>
            <consortium name="Pathogen Informatics"/>
        </authorList>
    </citation>
    <scope>NUCLEOTIDE SEQUENCE [LARGE SCALE GENOMIC DNA]</scope>
</reference>
<dbReference type="EMBL" id="UYRR01038254">
    <property type="protein sequence ID" value="VDK73025.1"/>
    <property type="molecule type" value="Genomic_DNA"/>
</dbReference>
<accession>A0A3P6SYK1</accession>
<feature type="region of interest" description="Disordered" evidence="1">
    <location>
        <begin position="15"/>
        <end position="77"/>
    </location>
</feature>
<proteinExistence type="predicted"/>
<sequence>MASLNLQKYRQIQHQLDDAEERAEDAETSFAKMRTKSRSTLSVAPGGGGGGGGGLRTSQSSAGIRSASARPRGASPY</sequence>
<keyword evidence="3" id="KW-1185">Reference proteome</keyword>
<protein>
    <submittedName>
        <fullName evidence="2">Uncharacterized protein</fullName>
    </submittedName>
</protein>
<feature type="compositionally biased region" description="Gly residues" evidence="1">
    <location>
        <begin position="45"/>
        <end position="55"/>
    </location>
</feature>
<evidence type="ECO:0000313" key="3">
    <source>
        <dbReference type="Proteomes" id="UP000267096"/>
    </source>
</evidence>
<feature type="compositionally biased region" description="Acidic residues" evidence="1">
    <location>
        <begin position="18"/>
        <end position="27"/>
    </location>
</feature>
<dbReference type="AlphaFoldDB" id="A0A3P6SYK1"/>
<name>A0A3P6SYK1_ANISI</name>
<evidence type="ECO:0000256" key="1">
    <source>
        <dbReference type="SAM" id="MobiDB-lite"/>
    </source>
</evidence>